<dbReference type="Proteomes" id="UP001049176">
    <property type="component" value="Chromosome 3"/>
</dbReference>
<accession>A0A9P7UV79</accession>
<feature type="compositionally biased region" description="Basic and acidic residues" evidence="5">
    <location>
        <begin position="490"/>
        <end position="501"/>
    </location>
</feature>
<dbReference type="OrthoDB" id="298344at2759"/>
<protein>
    <recommendedName>
        <fullName evidence="6">Zinc-finger domain-containing protein</fullName>
    </recommendedName>
</protein>
<feature type="region of interest" description="Disordered" evidence="5">
    <location>
        <begin position="887"/>
        <end position="909"/>
    </location>
</feature>
<proteinExistence type="predicted"/>
<dbReference type="GeneID" id="66075141"/>
<dbReference type="Pfam" id="PF10497">
    <property type="entry name" value="zf-4CXXC_R1"/>
    <property type="match status" value="1"/>
</dbReference>
<feature type="region of interest" description="Disordered" evidence="5">
    <location>
        <begin position="485"/>
        <end position="505"/>
    </location>
</feature>
<keyword evidence="2" id="KW-0805">Transcription regulation</keyword>
<sequence>MNIGTSSLANWDGSQSMGSKAGSSYRTLLPSSSVSQISDAIDTRLGTIIDAWHMEDLNPTHRFSSNFASSQSLETSFTQATSHASSYSQYTSLSRSSSSMGALGPPINQIPIFNRDKVQPISAHMSVARMIPSWEQGYRGSLLSGQQPSMPLSTTPYSSPTRSPFLLPNTPPIFPDPIETLFTPPSTTLPVDSLFTPPSSPDHAQSSMKAQHHKRIVYRMSHVSVPCFPKYLTRAHYLKWPETDLTSSSTTYMPPSSKESRERYLDLQTTLTDSMNQAYANNYTSSYTSLSEHGDVMRVGRTKKFDLRHAVNCLAGSDFEDELEDGDYELSYGLGERNVGFTMPRRRGESSMIPSKRKRKRLSINSCDVDYDGTQADIASSRSLEKKTARSTTKTPAKTTPPRTPAEFSLSLPEGYHDHNKLSRKIATSPSSNIKTDLLRGNSRFAVATDLPLSWVSHGQDGYSYHAIMLNTRFARKSTISGRWGTPNALDKKSIRTKEQAVGRNSSWTICSPRLQSANPDEEEILTHGLRPASKASSMHVTGSRSSSISHRRSTFTSAMSSTNRLKERSVSTHSIPPSPSTSENIPRPEETNSTPDRLLSDKGKAKQEVAFVPSMNTREEYPSSFQDVTREGQTHPFVYLIPQHQGGSDMFRHARFPRYSPIRGHPHPHSPITRDEAFLFSRPLSPLNQTPTTTKPPPIQEYLGLDDRLEGYDVPISDSQLNLAIGDLEFNQALTIDLPNPAVRRDEQEGRGTVDPSVFVLRQDTPDSPETRVHGDKNKDLDVPRTPPQPVFYEGSKLPPRSVTRVVSVRVRPPSISDTPISTPAHEEGNNASMATEIRRAEDEDPVIVAAPSSHHGSFHFISCSSRMDDVCNFSGFSEGEIYDNASSISDDKEEVNTDDSLSKPEARDFERGPYADIYDMMPSKETVSLAGNRRGKLWALGNEDLFCHQCRGRSSKVHVSCDNYECTKHFCIKCLVTRYEDGTFSFLKTVQAFECPVCRDYCTCDKCSTRRGETYVPLRQARFGHGEESSHHKGRTSERQQLGGKTNLPSIQATDTANAPLQYWGPIYDLECTHPIAKCFVPNGNRDDQVLAQPLTRPRRRKKVKKRVMFIGNLQPGWKEPSRPSPVNTDTRKRFYVGRPPPPIVPNGDSPGLLRDVSPLTDLESEDEEGSFGNFWYSDSNDEATTSDDQDISRDQFEKDKLFLSRRSKERNPEPPYDANGLPTSLDEHMVANTIQSAFAAIGIESHCVL</sequence>
<feature type="region of interest" description="Disordered" evidence="5">
    <location>
        <begin position="530"/>
        <end position="606"/>
    </location>
</feature>
<evidence type="ECO:0000256" key="5">
    <source>
        <dbReference type="SAM" id="MobiDB-lite"/>
    </source>
</evidence>
<evidence type="ECO:0000256" key="4">
    <source>
        <dbReference type="ARBA" id="ARBA00023242"/>
    </source>
</evidence>
<comment type="subcellular location">
    <subcellularLocation>
        <location evidence="1">Nucleus</location>
    </subcellularLocation>
</comment>
<evidence type="ECO:0000256" key="1">
    <source>
        <dbReference type="ARBA" id="ARBA00004123"/>
    </source>
</evidence>
<dbReference type="EMBL" id="CM032183">
    <property type="protein sequence ID" value="KAG7095298.1"/>
    <property type="molecule type" value="Genomic_DNA"/>
</dbReference>
<feature type="compositionally biased region" description="Basic and acidic residues" evidence="5">
    <location>
        <begin position="1026"/>
        <end position="1040"/>
    </location>
</feature>
<keyword evidence="8" id="KW-1185">Reference proteome</keyword>
<dbReference type="GO" id="GO:0005634">
    <property type="term" value="C:nucleus"/>
    <property type="evidence" value="ECO:0007669"/>
    <property type="project" value="UniProtKB-SubCell"/>
</dbReference>
<feature type="region of interest" description="Disordered" evidence="5">
    <location>
        <begin position="742"/>
        <end position="798"/>
    </location>
</feature>
<dbReference type="KEGG" id="more:E1B28_006065"/>
<feature type="region of interest" description="Disordered" evidence="5">
    <location>
        <begin position="1117"/>
        <end position="1226"/>
    </location>
</feature>
<keyword evidence="3" id="KW-0804">Transcription</keyword>
<evidence type="ECO:0000259" key="6">
    <source>
        <dbReference type="Pfam" id="PF10497"/>
    </source>
</evidence>
<evidence type="ECO:0000256" key="3">
    <source>
        <dbReference type="ARBA" id="ARBA00023163"/>
    </source>
</evidence>
<organism evidence="7 8">
    <name type="scientific">Marasmius oreades</name>
    <name type="common">fairy-ring Marasmius</name>
    <dbReference type="NCBI Taxonomy" id="181124"/>
    <lineage>
        <taxon>Eukaryota</taxon>
        <taxon>Fungi</taxon>
        <taxon>Dikarya</taxon>
        <taxon>Basidiomycota</taxon>
        <taxon>Agaricomycotina</taxon>
        <taxon>Agaricomycetes</taxon>
        <taxon>Agaricomycetidae</taxon>
        <taxon>Agaricales</taxon>
        <taxon>Marasmiineae</taxon>
        <taxon>Marasmiaceae</taxon>
        <taxon>Marasmius</taxon>
    </lineage>
</organism>
<evidence type="ECO:0000313" key="7">
    <source>
        <dbReference type="EMBL" id="KAG7095298.1"/>
    </source>
</evidence>
<feature type="compositionally biased region" description="Acidic residues" evidence="5">
    <location>
        <begin position="1182"/>
        <end position="1192"/>
    </location>
</feature>
<feature type="region of interest" description="Disordered" evidence="5">
    <location>
        <begin position="1026"/>
        <end position="1053"/>
    </location>
</feature>
<feature type="compositionally biased region" description="Basic and acidic residues" evidence="5">
    <location>
        <begin position="1193"/>
        <end position="1205"/>
    </location>
</feature>
<feature type="region of interest" description="Disordered" evidence="5">
    <location>
        <begin position="380"/>
        <end position="406"/>
    </location>
</feature>
<reference evidence="7" key="1">
    <citation type="journal article" date="2021" name="Genome Biol. Evol.">
        <title>The assembled and annotated genome of the fairy-ring fungus Marasmius oreades.</title>
        <authorList>
            <person name="Hiltunen M."/>
            <person name="Ament-Velasquez S.L."/>
            <person name="Johannesson H."/>
        </authorList>
    </citation>
    <scope>NUCLEOTIDE SEQUENCE</scope>
    <source>
        <strain evidence="7">03SP1</strain>
    </source>
</reference>
<feature type="domain" description="Zinc-finger" evidence="6">
    <location>
        <begin position="948"/>
        <end position="1016"/>
    </location>
</feature>
<evidence type="ECO:0000256" key="2">
    <source>
        <dbReference type="ARBA" id="ARBA00023015"/>
    </source>
</evidence>
<name>A0A9P7UV79_9AGAR</name>
<feature type="compositionally biased region" description="Polar residues" evidence="5">
    <location>
        <begin position="1041"/>
        <end position="1053"/>
    </location>
</feature>
<feature type="compositionally biased region" description="Basic and acidic residues" evidence="5">
    <location>
        <begin position="770"/>
        <end position="784"/>
    </location>
</feature>
<feature type="compositionally biased region" description="Basic and acidic residues" evidence="5">
    <location>
        <begin position="744"/>
        <end position="753"/>
    </location>
</feature>
<comment type="caution">
    <text evidence="7">The sequence shown here is derived from an EMBL/GenBank/DDBJ whole genome shotgun (WGS) entry which is preliminary data.</text>
</comment>
<dbReference type="RefSeq" id="XP_043011768.1">
    <property type="nucleotide sequence ID" value="XM_043150678.1"/>
</dbReference>
<dbReference type="AlphaFoldDB" id="A0A9P7UV79"/>
<dbReference type="InterPro" id="IPR018866">
    <property type="entry name" value="Znf-4CXXC_R1"/>
</dbReference>
<feature type="compositionally biased region" description="Low complexity" evidence="5">
    <location>
        <begin position="390"/>
        <end position="401"/>
    </location>
</feature>
<gene>
    <name evidence="7" type="ORF">E1B28_006065</name>
</gene>
<keyword evidence="4" id="KW-0539">Nucleus</keyword>
<evidence type="ECO:0000313" key="8">
    <source>
        <dbReference type="Proteomes" id="UP001049176"/>
    </source>
</evidence>